<sequence>MLSQNELHFVKTLFGLLFSLSFCSSLTYTYPAKSINISNSLSPKSYTGFNPEDPPPGTTWSPQVFDPHAVHGVEAADGSVLYCGKGLRSESSSDASSFAVKISSTGELLWTFVETTSGGSACNAVLEIPGPGAEETQVALVGWRTQSGVGKRTVTLLNIDDGTTVSTFDNFGDSSGSHGALEMGELTGDGLYLLLSGVKEKSDLSEMFFKSYGNVNSGTAVVHKLSLANLRSGGGFAWTQGFSGYNTAKSVRQVGGDDKVVVQLFEEDESKHASAAMVNLGDVSLTWGPINFSDHGEGTDVQISTDGTAFFIIGLGSPLTGGIEGRLTKVGTSDGSRAWTKSFSVGGNAKLIFNECWGGAVLKDGSGIVVSCGAGIEGDQCDNVSGQDRTDCLNGDGDKREGAYRRKKDNWQSFLYKADNEGNLLWQRVDSYRCNDCPAMSDSCFNSVATSSSAGEWVFERKDGGVGVVTDEAFGFGLFVLDIEGGEEVSSTKLDTCEDDDDGTLWDAEGPLPYVFGGIGIVCIFLGLYFIFKYRWKAFNPKRKSRARPSWGKASPPKKKPGVNEMI</sequence>
<keyword evidence="2" id="KW-0472">Membrane</keyword>
<accession>A0A9W7GH06</accession>
<evidence type="ECO:0000313" key="4">
    <source>
        <dbReference type="EMBL" id="GMI45751.1"/>
    </source>
</evidence>
<organism evidence="4 5">
    <name type="scientific">Triparma columacea</name>
    <dbReference type="NCBI Taxonomy" id="722753"/>
    <lineage>
        <taxon>Eukaryota</taxon>
        <taxon>Sar</taxon>
        <taxon>Stramenopiles</taxon>
        <taxon>Ochrophyta</taxon>
        <taxon>Bolidophyceae</taxon>
        <taxon>Parmales</taxon>
        <taxon>Triparmaceae</taxon>
        <taxon>Triparma</taxon>
    </lineage>
</organism>
<keyword evidence="2" id="KW-0812">Transmembrane</keyword>
<feature type="transmembrane region" description="Helical" evidence="2">
    <location>
        <begin position="512"/>
        <end position="532"/>
    </location>
</feature>
<gene>
    <name evidence="4" type="ORF">TrCOL_g13471</name>
</gene>
<name>A0A9W7GH06_9STRA</name>
<proteinExistence type="predicted"/>
<dbReference type="OrthoDB" id="200301at2759"/>
<keyword evidence="2" id="KW-1133">Transmembrane helix</keyword>
<keyword evidence="5" id="KW-1185">Reference proteome</keyword>
<evidence type="ECO:0000256" key="3">
    <source>
        <dbReference type="SAM" id="SignalP"/>
    </source>
</evidence>
<dbReference type="AlphaFoldDB" id="A0A9W7GH06"/>
<evidence type="ECO:0000313" key="5">
    <source>
        <dbReference type="Proteomes" id="UP001165065"/>
    </source>
</evidence>
<keyword evidence="3" id="KW-0732">Signal</keyword>
<dbReference type="EMBL" id="BRYA01000263">
    <property type="protein sequence ID" value="GMI45751.1"/>
    <property type="molecule type" value="Genomic_DNA"/>
</dbReference>
<reference evidence="5" key="1">
    <citation type="journal article" date="2023" name="Commun. Biol.">
        <title>Genome analysis of Parmales, the sister group of diatoms, reveals the evolutionary specialization of diatoms from phago-mixotrophs to photoautotrophs.</title>
        <authorList>
            <person name="Ban H."/>
            <person name="Sato S."/>
            <person name="Yoshikawa S."/>
            <person name="Yamada K."/>
            <person name="Nakamura Y."/>
            <person name="Ichinomiya M."/>
            <person name="Sato N."/>
            <person name="Blanc-Mathieu R."/>
            <person name="Endo H."/>
            <person name="Kuwata A."/>
            <person name="Ogata H."/>
        </authorList>
    </citation>
    <scope>NUCLEOTIDE SEQUENCE [LARGE SCALE GENOMIC DNA]</scope>
</reference>
<protein>
    <submittedName>
        <fullName evidence="4">Uncharacterized protein</fullName>
    </submittedName>
</protein>
<feature type="signal peptide" evidence="3">
    <location>
        <begin position="1"/>
        <end position="25"/>
    </location>
</feature>
<feature type="region of interest" description="Disordered" evidence="1">
    <location>
        <begin position="545"/>
        <end position="567"/>
    </location>
</feature>
<feature type="chain" id="PRO_5040980400" evidence="3">
    <location>
        <begin position="26"/>
        <end position="567"/>
    </location>
</feature>
<dbReference type="Proteomes" id="UP001165065">
    <property type="component" value="Unassembled WGS sequence"/>
</dbReference>
<comment type="caution">
    <text evidence="4">The sequence shown here is derived from an EMBL/GenBank/DDBJ whole genome shotgun (WGS) entry which is preliminary data.</text>
</comment>
<evidence type="ECO:0000256" key="1">
    <source>
        <dbReference type="SAM" id="MobiDB-lite"/>
    </source>
</evidence>
<evidence type="ECO:0000256" key="2">
    <source>
        <dbReference type="SAM" id="Phobius"/>
    </source>
</evidence>